<protein>
    <submittedName>
        <fullName evidence="5">BTB domain-containing protein</fullName>
    </submittedName>
</protein>
<dbReference type="PROSITE" id="PS50097">
    <property type="entry name" value="BTB"/>
    <property type="match status" value="1"/>
</dbReference>
<dbReference type="Pfam" id="PF00651">
    <property type="entry name" value="BTB"/>
    <property type="match status" value="1"/>
</dbReference>
<dbReference type="SUPFAM" id="SSF50965">
    <property type="entry name" value="Galactose oxidase, central domain"/>
    <property type="match status" value="1"/>
</dbReference>
<keyword evidence="2" id="KW-0677">Repeat</keyword>
<dbReference type="SUPFAM" id="SSF54695">
    <property type="entry name" value="POZ domain"/>
    <property type="match status" value="1"/>
</dbReference>
<evidence type="ECO:0000256" key="2">
    <source>
        <dbReference type="ARBA" id="ARBA00022737"/>
    </source>
</evidence>
<dbReference type="SMART" id="SM00612">
    <property type="entry name" value="Kelch"/>
    <property type="match status" value="4"/>
</dbReference>
<dbReference type="PANTHER" id="PTHR45632:SF26">
    <property type="entry name" value="BTB DOMAIN-CONTAINING PROTEIN"/>
    <property type="match status" value="1"/>
</dbReference>
<reference evidence="5" key="1">
    <citation type="submission" date="2016-11" db="UniProtKB">
        <authorList>
            <consortium name="WormBaseParasite"/>
        </authorList>
    </citation>
    <scope>IDENTIFICATION</scope>
    <source>
        <strain evidence="5">pt0022</strain>
    </source>
</reference>
<evidence type="ECO:0000259" key="4">
    <source>
        <dbReference type="PROSITE" id="PS50097"/>
    </source>
</evidence>
<dbReference type="AlphaFoldDB" id="A0A1I8EYI8"/>
<dbReference type="STRING" id="6293.A0A1I8EYI8"/>
<keyword evidence="1" id="KW-0880">Kelch repeat</keyword>
<dbReference type="Gene3D" id="3.30.710.10">
    <property type="entry name" value="Potassium Channel Kv1.1, Chain A"/>
    <property type="match status" value="1"/>
</dbReference>
<dbReference type="InterPro" id="IPR000210">
    <property type="entry name" value="BTB/POZ_dom"/>
</dbReference>
<dbReference type="Gene3D" id="2.120.10.80">
    <property type="entry name" value="Kelch-type beta propeller"/>
    <property type="match status" value="2"/>
</dbReference>
<evidence type="ECO:0000256" key="3">
    <source>
        <dbReference type="SAM" id="MobiDB-lite"/>
    </source>
</evidence>
<dbReference type="SMART" id="SM00225">
    <property type="entry name" value="BTB"/>
    <property type="match status" value="1"/>
</dbReference>
<dbReference type="Pfam" id="PF01344">
    <property type="entry name" value="Kelch_1"/>
    <property type="match status" value="4"/>
</dbReference>
<name>A0A1I8EYI8_WUCBA</name>
<organism evidence="5">
    <name type="scientific">Wuchereria bancrofti</name>
    <dbReference type="NCBI Taxonomy" id="6293"/>
    <lineage>
        <taxon>Eukaryota</taxon>
        <taxon>Metazoa</taxon>
        <taxon>Ecdysozoa</taxon>
        <taxon>Nematoda</taxon>
        <taxon>Chromadorea</taxon>
        <taxon>Rhabditida</taxon>
        <taxon>Spirurina</taxon>
        <taxon>Spiruromorpha</taxon>
        <taxon>Filarioidea</taxon>
        <taxon>Onchocercidae</taxon>
        <taxon>Wuchereria</taxon>
    </lineage>
</organism>
<dbReference type="Gene3D" id="1.25.40.420">
    <property type="match status" value="1"/>
</dbReference>
<evidence type="ECO:0000256" key="1">
    <source>
        <dbReference type="ARBA" id="ARBA00022441"/>
    </source>
</evidence>
<proteinExistence type="predicted"/>
<dbReference type="WBParaSite" id="maker-PairedContig_632-snap-gene-0.10-mRNA-1">
    <property type="protein sequence ID" value="maker-PairedContig_632-snap-gene-0.10-mRNA-1"/>
    <property type="gene ID" value="maker-PairedContig_632-snap-gene-0.10"/>
</dbReference>
<accession>A0A1I8EYI8</accession>
<dbReference type="InterPro" id="IPR015915">
    <property type="entry name" value="Kelch-typ_b-propeller"/>
</dbReference>
<dbReference type="InterPro" id="IPR011333">
    <property type="entry name" value="SKP1/BTB/POZ_sf"/>
</dbReference>
<feature type="region of interest" description="Disordered" evidence="3">
    <location>
        <begin position="1"/>
        <end position="24"/>
    </location>
</feature>
<feature type="compositionally biased region" description="Polar residues" evidence="3">
    <location>
        <begin position="1"/>
        <end position="11"/>
    </location>
</feature>
<dbReference type="PANTHER" id="PTHR45632">
    <property type="entry name" value="LD33804P"/>
    <property type="match status" value="1"/>
</dbReference>
<feature type="domain" description="BTB" evidence="4">
    <location>
        <begin position="68"/>
        <end position="167"/>
    </location>
</feature>
<dbReference type="InterPro" id="IPR006652">
    <property type="entry name" value="Kelch_1"/>
</dbReference>
<dbReference type="InterPro" id="IPR011043">
    <property type="entry name" value="Gal_Oxase/kelch_b-propeller"/>
</dbReference>
<sequence>MDDIHQPTNFGHYTEPKIPVRGTPLHASESDASMIIHNEEIMLKMSDNSMQDTLLSHLSTFRRNRELCDVVLFVHEKEILAHKIVLAACSPALMDMFVRSENGDRSSKRVSTAMLSTTGTASPPLTTALALPITPQPFSYYEFAEADYDCFEAIVNYAYSSHYILCDLNKIFSSLEISSKKVGELYKTACALQVTPVARACARYLIENLNVMDCIGIRRQANINDDVLVEQVDNFIAKNFAQIVDENPGFTHLPLIKVRLILNSDDIKQLCCGEDIALRVVQYFQSLPHTNDRVEQWIEQLVEKTHMLYTDTDCRLQDCLGMDDRSSVGASDIIQDYKRTGGYLPRTYSGSNVLEVQSLAHHITGATQVHLNSARLTNTKLSSAESNSSLSSNTEPDDESYKLIAVHRTAGKNKKDFWITLAVFHRCLVALSIQLSEAENVIKSCTTSQIVEPSLISEVEQQQEIVEETVVRNFMACVLEYFLQQSAFRYRLVSSESSSRIPLPHMESPRCSVGGAFINGKIIVCGGYDRGKCLESVEEYDLLEKSWRRLADMAQCRGRFDAAVVGSKVYAVAGSSGSVDLKTVECYDSEIEKWSLVKSLHHGRSHNALLLAVLFYALANFKKCAKLSNLDMSVKFFILCCAALDGLIYCIGGCCEQIVLSECERYNPELDEWASITPLRTARFQASCTSWHGLVIVCGGCNGWKCLDSVDAYSPKTGKWQRLASLKTARRGSAVAVNCKAGEIGSERQN</sequence>
<evidence type="ECO:0000313" key="5">
    <source>
        <dbReference type="WBParaSite" id="maker-PairedContig_632-snap-gene-0.10-mRNA-1"/>
    </source>
</evidence>